<proteinExistence type="predicted"/>
<name>A0A4P7GIM9_9ACTN</name>
<sequence length="105" mass="11798">MSRYEYDEEASAAWHMDVLHEVDDSPAPVSRWVDAMRRLNSINDPLARKLLALHRDCGSGTGISDSLDDEANPMHRRSTWGCETTELIADHFGVEYPQGPSSDHT</sequence>
<dbReference type="Proteomes" id="UP000294894">
    <property type="component" value="Chromosome"/>
</dbReference>
<dbReference type="KEGG" id="noy:EXE57_05725"/>
<reference evidence="1 2" key="1">
    <citation type="submission" date="2019-03" db="EMBL/GenBank/DDBJ databases">
        <title>Three New Species of Nocardioides, Nocardioides euryhalodurans sp. nov., Nocardioides seonyuensis sp. nov. and Nocardioides eburneoflavus sp. nov., Iolated from Soil.</title>
        <authorList>
            <person name="Roh S.G."/>
            <person name="Lee C."/>
            <person name="Kim M.-K."/>
            <person name="Kim S.B."/>
        </authorList>
    </citation>
    <scope>NUCLEOTIDE SEQUENCE [LARGE SCALE GENOMIC DNA]</scope>
    <source>
        <strain evidence="1 2">MMS17-SY117</strain>
    </source>
</reference>
<evidence type="ECO:0000313" key="1">
    <source>
        <dbReference type="EMBL" id="QBR91828.1"/>
    </source>
</evidence>
<accession>A0A4P7GIM9</accession>
<organism evidence="1 2">
    <name type="scientific">Nocardioides euryhalodurans</name>
    <dbReference type="NCBI Taxonomy" id="2518370"/>
    <lineage>
        <taxon>Bacteria</taxon>
        <taxon>Bacillati</taxon>
        <taxon>Actinomycetota</taxon>
        <taxon>Actinomycetes</taxon>
        <taxon>Propionibacteriales</taxon>
        <taxon>Nocardioidaceae</taxon>
        <taxon>Nocardioides</taxon>
    </lineage>
</organism>
<keyword evidence="2" id="KW-1185">Reference proteome</keyword>
<protein>
    <submittedName>
        <fullName evidence="1">Uncharacterized protein</fullName>
    </submittedName>
</protein>
<gene>
    <name evidence="1" type="ORF">EXE57_05725</name>
</gene>
<evidence type="ECO:0000313" key="2">
    <source>
        <dbReference type="Proteomes" id="UP000294894"/>
    </source>
</evidence>
<dbReference type="RefSeq" id="WP_135074878.1">
    <property type="nucleotide sequence ID" value="NZ_CP038267.1"/>
</dbReference>
<dbReference type="AlphaFoldDB" id="A0A4P7GIM9"/>
<dbReference type="EMBL" id="CP038267">
    <property type="protein sequence ID" value="QBR91828.1"/>
    <property type="molecule type" value="Genomic_DNA"/>
</dbReference>
<dbReference type="OrthoDB" id="4290974at2"/>